<gene>
    <name evidence="2" type="ORF">NDU88_006366</name>
</gene>
<dbReference type="EMBL" id="JANPWB010000011">
    <property type="protein sequence ID" value="KAJ1127973.1"/>
    <property type="molecule type" value="Genomic_DNA"/>
</dbReference>
<feature type="region of interest" description="Disordered" evidence="1">
    <location>
        <begin position="115"/>
        <end position="155"/>
    </location>
</feature>
<keyword evidence="3" id="KW-1185">Reference proteome</keyword>
<proteinExistence type="predicted"/>
<sequence length="205" mass="21864">MFCPWEPQAVILFPPSRSVGHPFLRVPGRAAVLQLSPRLHEQASARSPVWYPPLVLWIRPNQYLRGSEQGGILGAPRSRRGVRATLRGGTPHLRVFSPSVSSGVGCMLASPPSTSLSGLVSPGSGSARLPQSTSSPPLLVSRADSRTSDRVSGSLTASSGHRYLAHSLHLVFQAVRPHTAGRDPRSAAHKGCLSYRSISGENRGP</sequence>
<accession>A0AAV7PI83</accession>
<feature type="compositionally biased region" description="Low complexity" evidence="1">
    <location>
        <begin position="115"/>
        <end position="126"/>
    </location>
</feature>
<protein>
    <submittedName>
        <fullName evidence="2">Uncharacterized protein</fullName>
    </submittedName>
</protein>
<name>A0AAV7PI83_PLEWA</name>
<comment type="caution">
    <text evidence="2">The sequence shown here is derived from an EMBL/GenBank/DDBJ whole genome shotgun (WGS) entry which is preliminary data.</text>
</comment>
<feature type="compositionally biased region" description="Polar residues" evidence="1">
    <location>
        <begin position="196"/>
        <end position="205"/>
    </location>
</feature>
<dbReference type="AlphaFoldDB" id="A0AAV7PI83"/>
<evidence type="ECO:0000313" key="2">
    <source>
        <dbReference type="EMBL" id="KAJ1127973.1"/>
    </source>
</evidence>
<dbReference type="Proteomes" id="UP001066276">
    <property type="component" value="Chromosome 7"/>
</dbReference>
<evidence type="ECO:0000256" key="1">
    <source>
        <dbReference type="SAM" id="MobiDB-lite"/>
    </source>
</evidence>
<reference evidence="2" key="1">
    <citation type="journal article" date="2022" name="bioRxiv">
        <title>Sequencing and chromosome-scale assembly of the giantPleurodeles waltlgenome.</title>
        <authorList>
            <person name="Brown T."/>
            <person name="Elewa A."/>
            <person name="Iarovenko S."/>
            <person name="Subramanian E."/>
            <person name="Araus A.J."/>
            <person name="Petzold A."/>
            <person name="Susuki M."/>
            <person name="Suzuki K.-i.T."/>
            <person name="Hayashi T."/>
            <person name="Toyoda A."/>
            <person name="Oliveira C."/>
            <person name="Osipova E."/>
            <person name="Leigh N.D."/>
            <person name="Simon A."/>
            <person name="Yun M.H."/>
        </authorList>
    </citation>
    <scope>NUCLEOTIDE SEQUENCE</scope>
    <source>
        <strain evidence="2">20211129_DDA</strain>
        <tissue evidence="2">Liver</tissue>
    </source>
</reference>
<organism evidence="2 3">
    <name type="scientific">Pleurodeles waltl</name>
    <name type="common">Iberian ribbed newt</name>
    <dbReference type="NCBI Taxonomy" id="8319"/>
    <lineage>
        <taxon>Eukaryota</taxon>
        <taxon>Metazoa</taxon>
        <taxon>Chordata</taxon>
        <taxon>Craniata</taxon>
        <taxon>Vertebrata</taxon>
        <taxon>Euteleostomi</taxon>
        <taxon>Amphibia</taxon>
        <taxon>Batrachia</taxon>
        <taxon>Caudata</taxon>
        <taxon>Salamandroidea</taxon>
        <taxon>Salamandridae</taxon>
        <taxon>Pleurodelinae</taxon>
        <taxon>Pleurodeles</taxon>
    </lineage>
</organism>
<feature type="region of interest" description="Disordered" evidence="1">
    <location>
        <begin position="180"/>
        <end position="205"/>
    </location>
</feature>
<evidence type="ECO:0000313" key="3">
    <source>
        <dbReference type="Proteomes" id="UP001066276"/>
    </source>
</evidence>